<feature type="domain" description="Carrier" evidence="1">
    <location>
        <begin position="1"/>
        <end position="72"/>
    </location>
</feature>
<dbReference type="Gene3D" id="1.10.1200.10">
    <property type="entry name" value="ACP-like"/>
    <property type="match status" value="1"/>
</dbReference>
<accession>A0A931F154</accession>
<dbReference type="InterPro" id="IPR036736">
    <property type="entry name" value="ACP-like_sf"/>
</dbReference>
<protein>
    <submittedName>
        <fullName evidence="2">Phosphopantetheine-binding protein</fullName>
    </submittedName>
</protein>
<dbReference type="RefSeq" id="WP_195900447.1">
    <property type="nucleotide sequence ID" value="NZ_JADOGI010000165.1"/>
</dbReference>
<dbReference type="SUPFAM" id="SSF47336">
    <property type="entry name" value="ACP-like"/>
    <property type="match status" value="1"/>
</dbReference>
<organism evidence="2 3">
    <name type="scientific">Nonomuraea cypriaca</name>
    <dbReference type="NCBI Taxonomy" id="1187855"/>
    <lineage>
        <taxon>Bacteria</taxon>
        <taxon>Bacillati</taxon>
        <taxon>Actinomycetota</taxon>
        <taxon>Actinomycetes</taxon>
        <taxon>Streptosporangiales</taxon>
        <taxon>Streptosporangiaceae</taxon>
        <taxon>Nonomuraea</taxon>
    </lineage>
</organism>
<proteinExistence type="predicted"/>
<dbReference type="Proteomes" id="UP000605361">
    <property type="component" value="Unassembled WGS sequence"/>
</dbReference>
<keyword evidence="3" id="KW-1185">Reference proteome</keyword>
<evidence type="ECO:0000313" key="2">
    <source>
        <dbReference type="EMBL" id="MBF8191539.1"/>
    </source>
</evidence>
<evidence type="ECO:0000259" key="1">
    <source>
        <dbReference type="PROSITE" id="PS50075"/>
    </source>
</evidence>
<evidence type="ECO:0000313" key="3">
    <source>
        <dbReference type="Proteomes" id="UP000605361"/>
    </source>
</evidence>
<sequence length="73" mass="8078">MESTLRENVAGLIGAAPEEIPGDANLVYLGVGSLEMMRLVTKLRRQGIMLDFGELAAEPTLDAWERHLREAVR</sequence>
<dbReference type="Pfam" id="PF00550">
    <property type="entry name" value="PP-binding"/>
    <property type="match status" value="1"/>
</dbReference>
<gene>
    <name evidence="2" type="ORF">ITP53_38760</name>
</gene>
<dbReference type="PROSITE" id="PS50075">
    <property type="entry name" value="CARRIER"/>
    <property type="match status" value="1"/>
</dbReference>
<reference evidence="2" key="1">
    <citation type="submission" date="2020-11" db="EMBL/GenBank/DDBJ databases">
        <title>Whole-genome analyses of Nonomuraea sp. K274.</title>
        <authorList>
            <person name="Veyisoglu A."/>
        </authorList>
    </citation>
    <scope>NUCLEOTIDE SEQUENCE</scope>
    <source>
        <strain evidence="2">K274</strain>
    </source>
</reference>
<dbReference type="InterPro" id="IPR009081">
    <property type="entry name" value="PP-bd_ACP"/>
</dbReference>
<dbReference type="AlphaFoldDB" id="A0A931F154"/>
<dbReference type="EMBL" id="JADOGI010000165">
    <property type="protein sequence ID" value="MBF8191539.1"/>
    <property type="molecule type" value="Genomic_DNA"/>
</dbReference>
<comment type="caution">
    <text evidence="2">The sequence shown here is derived from an EMBL/GenBank/DDBJ whole genome shotgun (WGS) entry which is preliminary data.</text>
</comment>
<name>A0A931F154_9ACTN</name>